<comment type="caution">
    <text evidence="2">The sequence shown here is derived from an EMBL/GenBank/DDBJ whole genome shotgun (WGS) entry which is preliminary data.</text>
</comment>
<feature type="region of interest" description="Disordered" evidence="1">
    <location>
        <begin position="698"/>
        <end position="835"/>
    </location>
</feature>
<organism evidence="2 3">
    <name type="scientific">Salinomyces thailandicus</name>
    <dbReference type="NCBI Taxonomy" id="706561"/>
    <lineage>
        <taxon>Eukaryota</taxon>
        <taxon>Fungi</taxon>
        <taxon>Dikarya</taxon>
        <taxon>Ascomycota</taxon>
        <taxon>Pezizomycotina</taxon>
        <taxon>Dothideomycetes</taxon>
        <taxon>Dothideomycetidae</taxon>
        <taxon>Mycosphaerellales</taxon>
        <taxon>Teratosphaeriaceae</taxon>
        <taxon>Salinomyces</taxon>
    </lineage>
</organism>
<feature type="region of interest" description="Disordered" evidence="1">
    <location>
        <begin position="382"/>
        <end position="661"/>
    </location>
</feature>
<dbReference type="Gene3D" id="2.130.10.10">
    <property type="entry name" value="YVTN repeat-like/Quinoprotein amine dehydrogenase"/>
    <property type="match status" value="2"/>
</dbReference>
<feature type="compositionally biased region" description="Acidic residues" evidence="1">
    <location>
        <begin position="705"/>
        <end position="715"/>
    </location>
</feature>
<evidence type="ECO:0008006" key="4">
    <source>
        <dbReference type="Google" id="ProtNLM"/>
    </source>
</evidence>
<keyword evidence="3" id="KW-1185">Reference proteome</keyword>
<proteinExistence type="predicted"/>
<gene>
    <name evidence="2" type="ORF">B0A50_01628</name>
</gene>
<dbReference type="InterPro" id="IPR001680">
    <property type="entry name" value="WD40_rpt"/>
</dbReference>
<accession>A0A4U0UAV1</accession>
<reference evidence="2 3" key="1">
    <citation type="submission" date="2017-03" db="EMBL/GenBank/DDBJ databases">
        <title>Genomes of endolithic fungi from Antarctica.</title>
        <authorList>
            <person name="Coleine C."/>
            <person name="Masonjones S."/>
            <person name="Stajich J.E."/>
        </authorList>
    </citation>
    <scope>NUCLEOTIDE SEQUENCE [LARGE SCALE GENOMIC DNA]</scope>
    <source>
        <strain evidence="2 3">CCFEE 6315</strain>
    </source>
</reference>
<feature type="region of interest" description="Disordered" evidence="1">
    <location>
        <begin position="1"/>
        <end position="21"/>
    </location>
</feature>
<dbReference type="InterPro" id="IPR015943">
    <property type="entry name" value="WD40/YVTN_repeat-like_dom_sf"/>
</dbReference>
<dbReference type="EMBL" id="NAJL01000005">
    <property type="protein sequence ID" value="TKA32520.1"/>
    <property type="molecule type" value="Genomic_DNA"/>
</dbReference>
<dbReference type="SMART" id="SM00320">
    <property type="entry name" value="WD40"/>
    <property type="match status" value="4"/>
</dbReference>
<feature type="compositionally biased region" description="Basic and acidic residues" evidence="1">
    <location>
        <begin position="826"/>
        <end position="835"/>
    </location>
</feature>
<dbReference type="SUPFAM" id="SSF50978">
    <property type="entry name" value="WD40 repeat-like"/>
    <property type="match status" value="1"/>
</dbReference>
<sequence>MPTTQTIAKEHASPVSPKSKQQFSIPDTSHLLITTPSFIQAWDSKGIHTIFQSSRSGIVAAREAKDDSGVLAVADRHVVVLHDTKRGQEQSWGLNADENEEVRHLEYTRDAKCLFLSTSLTNDIQRYSTEHVRVLSSSQAHHSAPVALGVSPSGHLMVSASDDPPCVYVKNLSYNSSPVLLEPRASEAAVCAVAFHPERPNIFLLGFRDGTLAAYDGTRVGRKQHGTQSNQGAVNDGEVARFMGLHRTTAKAVTKTGISIKPASISRAAFLQGYKTRAVSVGSDGRCRLVDFADGGIILRTWHAKAPLTSVSVLSIKSTRAAMGPQRRSVSASSYIIGGPTSTNNLIAVSRADGKVHIYDSVGLLLAQKTVSENGERVIGVEWAKGPSPRPIPNSGGVQEDVTDAPSIPLRVATPQEKSPLPEKSPSVQPKSQARRRTTTPYRLGLPPELRRPDARQSARGDRKFTIHPDEAEEGTVRHTPAAQREAAVPVQTGNYLDLFSPVKPPNTKPDATIEQPVASSPRGRPRISSQTFVKSPEPAAKPDNAAKAGITEVRESTAKGSGSDTAKPAASISPKQAALRGKSTRISPLKKRQISFKTVARPTSRAAKNSSPGSTAVPANDNAKVLADLRKMGATTQKSQHRSVLAPPATHNHGKSFAAVSHPFKPPGWVHPPRLGPAIQKAWHPGNVLEREITWPTDSFQDQSQDEDDDEDDIWLTSDTDKEGKNLRRRRLADMPRPPARQTSRSKVDSVGTYSTAGEPKSPRPAPDGRPPGSMDGSTEESERYGTARSHLSPKGDLVVSSTDVRQLFPRTSSLSPNRKQSPRKRIEERSPRHERALQEITGNTLGRPQRSPWARAEAAKKKEQTPVKHAAAQEVQRSVVPNDSVLATAALVRSPTMRCFQCADTGTRVTDLEDEVARLRGEMLAMKAAMRRHGVPLPASVRGTR</sequence>
<feature type="compositionally biased region" description="Basic and acidic residues" evidence="1">
    <location>
        <begin position="449"/>
        <end position="470"/>
    </location>
</feature>
<protein>
    <recommendedName>
        <fullName evidence="4">WD40 repeat-like protein</fullName>
    </recommendedName>
</protein>
<evidence type="ECO:0000256" key="1">
    <source>
        <dbReference type="SAM" id="MobiDB-lite"/>
    </source>
</evidence>
<name>A0A4U0UAV1_9PEZI</name>
<dbReference type="AlphaFoldDB" id="A0A4U0UAV1"/>
<dbReference type="OrthoDB" id="5362656at2759"/>
<dbReference type="InterPro" id="IPR036322">
    <property type="entry name" value="WD40_repeat_dom_sf"/>
</dbReference>
<evidence type="ECO:0000313" key="3">
    <source>
        <dbReference type="Proteomes" id="UP000308549"/>
    </source>
</evidence>
<feature type="compositionally biased region" description="Polar residues" evidence="1">
    <location>
        <begin position="801"/>
        <end position="821"/>
    </location>
</feature>
<evidence type="ECO:0000313" key="2">
    <source>
        <dbReference type="EMBL" id="TKA32520.1"/>
    </source>
</evidence>
<dbReference type="Proteomes" id="UP000308549">
    <property type="component" value="Unassembled WGS sequence"/>
</dbReference>